<protein>
    <submittedName>
        <fullName evidence="2">Uncharacterized protein</fullName>
    </submittedName>
</protein>
<feature type="region of interest" description="Disordered" evidence="1">
    <location>
        <begin position="175"/>
        <end position="226"/>
    </location>
</feature>
<evidence type="ECO:0000313" key="3">
    <source>
        <dbReference type="Proteomes" id="UP000030663"/>
    </source>
</evidence>
<sequence>MSTLQLAPSKKRRSSRALNSDIPKVPRLEDECHELLPRENKETLIQHPSNATTIGAGLMEPLNKGECVPIGTANDISQFNEPTPQNLDEEDLATAVATHEERCPKTPTQDNRLIRSRYLIIKDEVWKDFQQGQWKHIAIRYIEEPLINRRYRQIREMIFPRGSTSALSIFSLVDAPKPGSAPSQDRPPPRTGDLLPGIHELFSGSSSYSHRITPAGSEPHRGIPDDRNLQRGDWWI</sequence>
<keyword evidence="3" id="KW-1185">Reference proteome</keyword>
<proteinExistence type="predicted"/>
<name>X0B2V5_FUSOX</name>
<dbReference type="AlphaFoldDB" id="X0B2V5"/>
<accession>X0B2V5</accession>
<organism evidence="2 3">
    <name type="scientific">Fusarium oxysporum f. sp. raphani 54005</name>
    <dbReference type="NCBI Taxonomy" id="1089458"/>
    <lineage>
        <taxon>Eukaryota</taxon>
        <taxon>Fungi</taxon>
        <taxon>Dikarya</taxon>
        <taxon>Ascomycota</taxon>
        <taxon>Pezizomycotina</taxon>
        <taxon>Sordariomycetes</taxon>
        <taxon>Hypocreomycetidae</taxon>
        <taxon>Hypocreales</taxon>
        <taxon>Nectriaceae</taxon>
        <taxon>Fusarium</taxon>
        <taxon>Fusarium oxysporum species complex</taxon>
    </lineage>
</organism>
<dbReference type="Proteomes" id="UP000030663">
    <property type="component" value="Unassembled WGS sequence"/>
</dbReference>
<dbReference type="EMBL" id="KI979610">
    <property type="protein sequence ID" value="EXK76086.1"/>
    <property type="molecule type" value="Genomic_DNA"/>
</dbReference>
<evidence type="ECO:0000313" key="2">
    <source>
        <dbReference type="EMBL" id="EXK76086.1"/>
    </source>
</evidence>
<gene>
    <name evidence="2" type="ORF">FOQG_19156</name>
</gene>
<dbReference type="HOGENOM" id="CLU_1175480_0_0_1"/>
<reference evidence="2 3" key="1">
    <citation type="submission" date="2011-11" db="EMBL/GenBank/DDBJ databases">
        <title>The Genome Sequence of Fusarium oxysporum PHW815.</title>
        <authorList>
            <consortium name="The Broad Institute Genome Sequencing Platform"/>
            <person name="Ma L.-J."/>
            <person name="Gale L.R."/>
            <person name="Schwartz D.C."/>
            <person name="Zhou S."/>
            <person name="Corby-Kistler H."/>
            <person name="Young S.K."/>
            <person name="Zeng Q."/>
            <person name="Gargeya S."/>
            <person name="Fitzgerald M."/>
            <person name="Haas B."/>
            <person name="Abouelleil A."/>
            <person name="Alvarado L."/>
            <person name="Arachchi H.M."/>
            <person name="Berlin A."/>
            <person name="Brown A."/>
            <person name="Chapman S.B."/>
            <person name="Chen Z."/>
            <person name="Dunbar C."/>
            <person name="Freedman E."/>
            <person name="Gearin G."/>
            <person name="Goldberg J."/>
            <person name="Griggs A."/>
            <person name="Gujja S."/>
            <person name="Heiman D."/>
            <person name="Howarth C."/>
            <person name="Larson L."/>
            <person name="Lui A."/>
            <person name="MacDonald P.J.P."/>
            <person name="Montmayeur A."/>
            <person name="Murphy C."/>
            <person name="Neiman D."/>
            <person name="Pearson M."/>
            <person name="Priest M."/>
            <person name="Roberts A."/>
            <person name="Saif S."/>
            <person name="Shea T."/>
            <person name="Shenoy N."/>
            <person name="Sisk P."/>
            <person name="Stolte C."/>
            <person name="Sykes S."/>
            <person name="Wortman J."/>
            <person name="Nusbaum C."/>
            <person name="Birren B."/>
        </authorList>
    </citation>
    <scope>NUCLEOTIDE SEQUENCE [LARGE SCALE GENOMIC DNA]</scope>
    <source>
        <strain evidence="2 3">54005</strain>
    </source>
</reference>
<evidence type="ECO:0000256" key="1">
    <source>
        <dbReference type="SAM" id="MobiDB-lite"/>
    </source>
</evidence>